<protein>
    <submittedName>
        <fullName evidence="1">Uncharacterized protein</fullName>
    </submittedName>
</protein>
<dbReference type="AlphaFoldDB" id="A0A923NFL5"/>
<evidence type="ECO:0000313" key="1">
    <source>
        <dbReference type="EMBL" id="MBC6499705.1"/>
    </source>
</evidence>
<gene>
    <name evidence="1" type="ORF">H7R52_16670</name>
</gene>
<reference evidence="1" key="1">
    <citation type="submission" date="2020-08" db="EMBL/GenBank/DDBJ databases">
        <title>Complete genome sequence of Weissella confusa strain FS54 provides insights into metabolic potential.</title>
        <authorList>
            <person name="Fhoula I."/>
            <person name="Najjari A."/>
            <person name="Lekired A."/>
            <person name="Bessrour-Aouam N."/>
            <person name="Jaballah S."/>
            <person name="Klibi N."/>
            <person name="Ouzari H.-I."/>
        </authorList>
    </citation>
    <scope>NUCLEOTIDE SEQUENCE</scope>
    <source>
        <strain evidence="1">FS54</strain>
    </source>
</reference>
<evidence type="ECO:0000313" key="2">
    <source>
        <dbReference type="Proteomes" id="UP000650485"/>
    </source>
</evidence>
<dbReference type="Proteomes" id="UP000650485">
    <property type="component" value="Unassembled WGS sequence"/>
</dbReference>
<accession>A0A923NFL5</accession>
<sequence>MVYRVVNGRAVKTVVDAHTGDNNVIVTANLSERDRVVTDYDSAKNGETIDDAN</sequence>
<organism evidence="1 2">
    <name type="scientific">Weissella confusa</name>
    <name type="common">Lactobacillus confusus</name>
    <dbReference type="NCBI Taxonomy" id="1583"/>
    <lineage>
        <taxon>Bacteria</taxon>
        <taxon>Bacillati</taxon>
        <taxon>Bacillota</taxon>
        <taxon>Bacilli</taxon>
        <taxon>Lactobacillales</taxon>
        <taxon>Lactobacillaceae</taxon>
        <taxon>Weissella</taxon>
    </lineage>
</organism>
<name>A0A923NFL5_WEICO</name>
<comment type="caution">
    <text evidence="1">The sequence shown here is derived from an EMBL/GenBank/DDBJ whole genome shotgun (WGS) entry which is preliminary data.</text>
</comment>
<dbReference type="EMBL" id="JACSZT010000021">
    <property type="protein sequence ID" value="MBC6499705.1"/>
    <property type="molecule type" value="Genomic_DNA"/>
</dbReference>
<proteinExistence type="predicted"/>